<evidence type="ECO:0000313" key="2">
    <source>
        <dbReference type="Proteomes" id="UP001162992"/>
    </source>
</evidence>
<gene>
    <name evidence="1" type="ORF">O6H91_08G095500</name>
</gene>
<reference evidence="2" key="1">
    <citation type="journal article" date="2024" name="Proc. Natl. Acad. Sci. U.S.A.">
        <title>Extraordinary preservation of gene collinearity over three hundred million years revealed in homosporous lycophytes.</title>
        <authorList>
            <person name="Li C."/>
            <person name="Wickell D."/>
            <person name="Kuo L.Y."/>
            <person name="Chen X."/>
            <person name="Nie B."/>
            <person name="Liao X."/>
            <person name="Peng D."/>
            <person name="Ji J."/>
            <person name="Jenkins J."/>
            <person name="Williams M."/>
            <person name="Shu S."/>
            <person name="Plott C."/>
            <person name="Barry K."/>
            <person name="Rajasekar S."/>
            <person name="Grimwood J."/>
            <person name="Han X."/>
            <person name="Sun S."/>
            <person name="Hou Z."/>
            <person name="He W."/>
            <person name="Dai G."/>
            <person name="Sun C."/>
            <person name="Schmutz J."/>
            <person name="Leebens-Mack J.H."/>
            <person name="Li F.W."/>
            <person name="Wang L."/>
        </authorList>
    </citation>
    <scope>NUCLEOTIDE SEQUENCE [LARGE SCALE GENOMIC DNA]</scope>
    <source>
        <strain evidence="2">cv. PW_Plant_1</strain>
    </source>
</reference>
<organism evidence="1 2">
    <name type="scientific">Diphasiastrum complanatum</name>
    <name type="common">Issler's clubmoss</name>
    <name type="synonym">Lycopodium complanatum</name>
    <dbReference type="NCBI Taxonomy" id="34168"/>
    <lineage>
        <taxon>Eukaryota</taxon>
        <taxon>Viridiplantae</taxon>
        <taxon>Streptophyta</taxon>
        <taxon>Embryophyta</taxon>
        <taxon>Tracheophyta</taxon>
        <taxon>Lycopodiopsida</taxon>
        <taxon>Lycopodiales</taxon>
        <taxon>Lycopodiaceae</taxon>
        <taxon>Lycopodioideae</taxon>
        <taxon>Diphasiastrum</taxon>
    </lineage>
</organism>
<evidence type="ECO:0000313" key="1">
    <source>
        <dbReference type="EMBL" id="KAJ7547618.1"/>
    </source>
</evidence>
<name>A0ACC2CZY4_DIPCM</name>
<proteinExistence type="predicted"/>
<sequence length="488" mass="55801">MSTRGACNACSCSCCSRLRRGFVLAPTLLLLLFCLAFLGANNLIFFESGALLPTPFSHQVISDNRESGSGSNYDDALQEEENDKGEGFGNRNVLQKIESVGLDGSKNDLKVYMYDLPRKFTYGVLEQYYRSRGMLTGPVLEDSSLQYPGNQHSAEWWLFSDLEKPQSKRFGDSLRVYDPYAADVFYVPFFSSLSLVVNPIGKASGGIYNDRQMQEQLMEWLQQQKPWQRNKGRDHVIICQDPNALHSVWDRVKNSILLISDFGRFKPEQASLVKDVVLPYTHRINSYTHENATLKRTTLLFFMGNRFRKEGGKIRDQLFQLLQNEKDMVIEHGTQSRENRRLAAHGMRTSKFCLHPAGDTPSACRLFDAIVSVCIPVIVSDYIELPFEDELDYREFSIFVTSSKAIKPGYLASLLRGIAPDVLKEKQQRLREVRKYFEYEEPDGAVHFIWRQVQRKIPMVRLMINREKRLAEDNHSAGSCSCNCSSNL</sequence>
<accession>A0ACC2CZY4</accession>
<dbReference type="EMBL" id="CM055099">
    <property type="protein sequence ID" value="KAJ7547618.1"/>
    <property type="molecule type" value="Genomic_DNA"/>
</dbReference>
<dbReference type="Proteomes" id="UP001162992">
    <property type="component" value="Chromosome 8"/>
</dbReference>
<protein>
    <submittedName>
        <fullName evidence="1">Uncharacterized protein</fullName>
    </submittedName>
</protein>
<comment type="caution">
    <text evidence="1">The sequence shown here is derived from an EMBL/GenBank/DDBJ whole genome shotgun (WGS) entry which is preliminary data.</text>
</comment>
<keyword evidence="2" id="KW-1185">Reference proteome</keyword>